<dbReference type="KEGG" id="vg:15042035"/>
<accession>M5ABU2</accession>
<dbReference type="EMBL" id="AB711120">
    <property type="protein sequence ID" value="BAM99094.1"/>
    <property type="molecule type" value="Genomic_DNA"/>
</dbReference>
<keyword evidence="2" id="KW-1185">Reference proteome</keyword>
<sequence>MNYNDSWQDFKRAAFKHDFDLIKIQKEMRWTDDEAKEFFDINSISKKGRFGPIDLLNDKEFAELYMECDSDEHMADIMGCSIGKIKVLKKHLQLWHLDRKEVVQKREKENEEKIIALYLDGYDLDEISFETSMYIKNVKKILLQSGELEEDEKEIGA</sequence>
<evidence type="ECO:0000313" key="1">
    <source>
        <dbReference type="EMBL" id="BAM99094.1"/>
    </source>
</evidence>
<evidence type="ECO:0000313" key="2">
    <source>
        <dbReference type="Proteomes" id="UP000011861"/>
    </source>
</evidence>
<reference evidence="1 2" key="1">
    <citation type="journal article" date="2013" name="Virus Genes">
        <title>Complete nucleotide sequence of Bacillus subtilis (natto) bacteriophage PM1, a phage associated with disruption of food production.</title>
        <authorList>
            <person name="Umene K."/>
            <person name="Shiraishi A."/>
        </authorList>
    </citation>
    <scope>NUCLEOTIDE SEQUENCE [LARGE SCALE GENOMIC DNA]</scope>
    <source>
        <strain evidence="1">PM1</strain>
    </source>
</reference>
<dbReference type="Proteomes" id="UP000011861">
    <property type="component" value="Segment"/>
</dbReference>
<dbReference type="GeneID" id="15042035"/>
<organism evidence="1 2">
    <name type="scientific">Bacillus phage PM1</name>
    <dbReference type="NCBI Taxonomy" id="547228"/>
    <lineage>
        <taxon>Viruses</taxon>
        <taxon>Duplodnaviria</taxon>
        <taxon>Heunggongvirae</taxon>
        <taxon>Uroviricota</taxon>
        <taxon>Caudoviricetes</taxon>
        <taxon>Pemunavirus</taxon>
        <taxon>Pemunavirus PM1</taxon>
    </lineage>
</organism>
<name>M5ABU2_9CAUD</name>
<protein>
    <submittedName>
        <fullName evidence="1">Uncharacterized protein</fullName>
    </submittedName>
</protein>
<proteinExistence type="predicted"/>
<dbReference type="RefSeq" id="YP_007678040.1">
    <property type="nucleotide sequence ID" value="NC_020883.1"/>
</dbReference>